<protein>
    <submittedName>
        <fullName evidence="1">Uncharacterized protein</fullName>
    </submittedName>
</protein>
<comment type="caution">
    <text evidence="1">The sequence shown here is derived from an EMBL/GenBank/DDBJ whole genome shotgun (WGS) entry which is preliminary data.</text>
</comment>
<dbReference type="Proteomes" id="UP001152484">
    <property type="component" value="Unassembled WGS sequence"/>
</dbReference>
<accession>A0A9P1EKX3</accession>
<organism evidence="1 2">
    <name type="scientific">Cuscuta europaea</name>
    <name type="common">European dodder</name>
    <dbReference type="NCBI Taxonomy" id="41803"/>
    <lineage>
        <taxon>Eukaryota</taxon>
        <taxon>Viridiplantae</taxon>
        <taxon>Streptophyta</taxon>
        <taxon>Embryophyta</taxon>
        <taxon>Tracheophyta</taxon>
        <taxon>Spermatophyta</taxon>
        <taxon>Magnoliopsida</taxon>
        <taxon>eudicotyledons</taxon>
        <taxon>Gunneridae</taxon>
        <taxon>Pentapetalae</taxon>
        <taxon>asterids</taxon>
        <taxon>lamiids</taxon>
        <taxon>Solanales</taxon>
        <taxon>Convolvulaceae</taxon>
        <taxon>Cuscuteae</taxon>
        <taxon>Cuscuta</taxon>
        <taxon>Cuscuta subgen. Cuscuta</taxon>
    </lineage>
</organism>
<dbReference type="AlphaFoldDB" id="A0A9P1EKX3"/>
<name>A0A9P1EKX3_CUSEU</name>
<gene>
    <name evidence="1" type="ORF">CEURO_LOCUS19198</name>
</gene>
<dbReference type="EMBL" id="CAMAPE010000054">
    <property type="protein sequence ID" value="CAH9111342.1"/>
    <property type="molecule type" value="Genomic_DNA"/>
</dbReference>
<reference evidence="1" key="1">
    <citation type="submission" date="2022-07" db="EMBL/GenBank/DDBJ databases">
        <authorList>
            <person name="Macas J."/>
            <person name="Novak P."/>
            <person name="Neumann P."/>
        </authorList>
    </citation>
    <scope>NUCLEOTIDE SEQUENCE</scope>
</reference>
<sequence>MSNPEAIVRINKDLHDFHGWQNHSKGNKKRKANIYRWLSPPCDKFSVNISVTQSGMNFKSGVAVRNHNGELVFHLHGEYFGTNPFTAFFETILIAINACRVRSLRIHNFDLDNKHVKKAIQHHCKDHWDHIHTITIIRKILHQD</sequence>
<keyword evidence="2" id="KW-1185">Reference proteome</keyword>
<evidence type="ECO:0000313" key="2">
    <source>
        <dbReference type="Proteomes" id="UP001152484"/>
    </source>
</evidence>
<evidence type="ECO:0000313" key="1">
    <source>
        <dbReference type="EMBL" id="CAH9111342.1"/>
    </source>
</evidence>
<proteinExistence type="predicted"/>